<gene>
    <name evidence="2" type="ORF">PARMNEM_LOCUS12979</name>
</gene>
<evidence type="ECO:0000313" key="3">
    <source>
        <dbReference type="Proteomes" id="UP001314205"/>
    </source>
</evidence>
<dbReference type="EMBL" id="CAVLGL010000088">
    <property type="protein sequence ID" value="CAK1593146.1"/>
    <property type="molecule type" value="Genomic_DNA"/>
</dbReference>
<evidence type="ECO:0000256" key="1">
    <source>
        <dbReference type="SAM" id="SignalP"/>
    </source>
</evidence>
<keyword evidence="3" id="KW-1185">Reference proteome</keyword>
<protein>
    <recommendedName>
        <fullName evidence="4">Secreted protein</fullName>
    </recommendedName>
</protein>
<reference evidence="2 3" key="1">
    <citation type="submission" date="2023-11" db="EMBL/GenBank/DDBJ databases">
        <authorList>
            <person name="Hedman E."/>
            <person name="Englund M."/>
            <person name="Stromberg M."/>
            <person name="Nyberg Akerstrom W."/>
            <person name="Nylinder S."/>
            <person name="Jareborg N."/>
            <person name="Kallberg Y."/>
            <person name="Kronander E."/>
        </authorList>
    </citation>
    <scope>NUCLEOTIDE SEQUENCE [LARGE SCALE GENOMIC DNA]</scope>
</reference>
<proteinExistence type="predicted"/>
<keyword evidence="1" id="KW-0732">Signal</keyword>
<sequence>MLKIFFVLSCLTVVPYQIATAQCVNRQSPCNLINEAIGETPRNIITQPIATTFTSQNTIVETPCNVCNSVHQIPITNLFPAPTTIITDYSPAVCKNLADALQLMVVCNLLQNTKGTSDLALRLSSPILNEVLSSSFSCGCANPLYWNTIPPNLISSPVFSPNVIPSSGYISAVPSNPIGNTGNNGLYTNILKFIE</sequence>
<feature type="signal peptide" evidence="1">
    <location>
        <begin position="1"/>
        <end position="21"/>
    </location>
</feature>
<organism evidence="2 3">
    <name type="scientific">Parnassius mnemosyne</name>
    <name type="common">clouded apollo</name>
    <dbReference type="NCBI Taxonomy" id="213953"/>
    <lineage>
        <taxon>Eukaryota</taxon>
        <taxon>Metazoa</taxon>
        <taxon>Ecdysozoa</taxon>
        <taxon>Arthropoda</taxon>
        <taxon>Hexapoda</taxon>
        <taxon>Insecta</taxon>
        <taxon>Pterygota</taxon>
        <taxon>Neoptera</taxon>
        <taxon>Endopterygota</taxon>
        <taxon>Lepidoptera</taxon>
        <taxon>Glossata</taxon>
        <taxon>Ditrysia</taxon>
        <taxon>Papilionoidea</taxon>
        <taxon>Papilionidae</taxon>
        <taxon>Parnassiinae</taxon>
        <taxon>Parnassini</taxon>
        <taxon>Parnassius</taxon>
        <taxon>Driopa</taxon>
    </lineage>
</organism>
<evidence type="ECO:0000313" key="2">
    <source>
        <dbReference type="EMBL" id="CAK1593146.1"/>
    </source>
</evidence>
<comment type="caution">
    <text evidence="2">The sequence shown here is derived from an EMBL/GenBank/DDBJ whole genome shotgun (WGS) entry which is preliminary data.</text>
</comment>
<feature type="chain" id="PRO_5043774170" description="Secreted protein" evidence="1">
    <location>
        <begin position="22"/>
        <end position="195"/>
    </location>
</feature>
<dbReference type="Proteomes" id="UP001314205">
    <property type="component" value="Unassembled WGS sequence"/>
</dbReference>
<accession>A0AAV1LHC9</accession>
<name>A0AAV1LHC9_9NEOP</name>
<dbReference type="AlphaFoldDB" id="A0AAV1LHC9"/>
<evidence type="ECO:0008006" key="4">
    <source>
        <dbReference type="Google" id="ProtNLM"/>
    </source>
</evidence>